<dbReference type="HOGENOM" id="CLU_537113_0_0_0"/>
<organism evidence="1">
    <name type="scientific">Candidatus Moduliflexus flocculans</name>
    <dbReference type="NCBI Taxonomy" id="1499966"/>
    <lineage>
        <taxon>Bacteria</taxon>
        <taxon>Candidatus Moduliflexota</taxon>
        <taxon>Candidatus Moduliflexia</taxon>
        <taxon>Candidatus Moduliflexales</taxon>
        <taxon>Candidatus Moduliflexaceae</taxon>
    </lineage>
</organism>
<keyword evidence="2" id="KW-1185">Reference proteome</keyword>
<protein>
    <recommendedName>
        <fullName evidence="3">Orc1-like AAA ATPase domain-containing protein</fullName>
    </recommendedName>
</protein>
<sequence>MQNLYAVKSNRKTRPAAPALFVNRDSAKQEFLTALSSDAPTFLEFYGVAGQGKTELLKWIAANPSDAAYVAAYADFEVARFYQSSLSHIVETIIAQLAAQMGEEIFSKTQERLRIYREQAAIAYAAALPSVIEPPEILEECERAILRVFHEELQPILTWRTFVLCLDSLEKAYRPALRRLEDAIILPHVKHPHFFLVTAAQERSIWTNPAIRQQFRGILLRNFELKHIKEQVEQLARVKQIVINENERVFTNIQRLTAGHPYCTYKLVKIASREFTAPLAPFEQRQAVIVQELVEHVVKRRLLARTCLDAAYPPACEILWHLSPLRQIELGVLQRVLAHVLPEVFDGKPLNAFERLIGAFQASSMFTKWQLDSGFVIDPAARSVLLWDMRLNAPQRFVDTTAMLANLYREKIEKTHEATQVKNIIEWLYHHALYLKVTAPHYVTEEIKEGFASCLTRHFTRDRIDDETARREQIDRLRHGLEYDDELEQLVEKNDLFRMLEPYIADAHDSRA</sequence>
<evidence type="ECO:0008006" key="3">
    <source>
        <dbReference type="Google" id="ProtNLM"/>
    </source>
</evidence>
<evidence type="ECO:0000313" key="2">
    <source>
        <dbReference type="Proteomes" id="UP000030700"/>
    </source>
</evidence>
<dbReference type="SUPFAM" id="SSF52540">
    <property type="entry name" value="P-loop containing nucleoside triphosphate hydrolases"/>
    <property type="match status" value="1"/>
</dbReference>
<evidence type="ECO:0000313" key="1">
    <source>
        <dbReference type="EMBL" id="GAK54174.1"/>
    </source>
</evidence>
<proteinExistence type="predicted"/>
<dbReference type="EMBL" id="DF820460">
    <property type="protein sequence ID" value="GAK54174.1"/>
    <property type="molecule type" value="Genomic_DNA"/>
</dbReference>
<dbReference type="STRING" id="1499966.U14_05453"/>
<name>A0A081BRZ3_9BACT</name>
<dbReference type="InterPro" id="IPR027417">
    <property type="entry name" value="P-loop_NTPase"/>
</dbReference>
<reference evidence="1" key="1">
    <citation type="journal article" date="2015" name="PeerJ">
        <title>First genomic representation of candidate bacterial phylum KSB3 points to enhanced environmental sensing as a trigger of wastewater bulking.</title>
        <authorList>
            <person name="Sekiguchi Y."/>
            <person name="Ohashi A."/>
            <person name="Parks D.H."/>
            <person name="Yamauchi T."/>
            <person name="Tyson G.W."/>
            <person name="Hugenholtz P."/>
        </authorList>
    </citation>
    <scope>NUCLEOTIDE SEQUENCE [LARGE SCALE GENOMIC DNA]</scope>
</reference>
<gene>
    <name evidence="1" type="ORF">U14_05453</name>
</gene>
<dbReference type="Proteomes" id="UP000030700">
    <property type="component" value="Unassembled WGS sequence"/>
</dbReference>
<accession>A0A081BRZ3</accession>
<dbReference type="AlphaFoldDB" id="A0A081BRZ3"/>